<evidence type="ECO:0000256" key="1">
    <source>
        <dbReference type="ARBA" id="ARBA00022837"/>
    </source>
</evidence>
<dbReference type="Gene3D" id="3.30.740.10">
    <property type="entry name" value="Protein Inhibitor Of Neuronal Nitric Oxide Synthase"/>
    <property type="match status" value="1"/>
</dbReference>
<dbReference type="PROSITE" id="PS50222">
    <property type="entry name" value="EF_HAND_2"/>
    <property type="match status" value="1"/>
</dbReference>
<dbReference type="AlphaFoldDB" id="B3GUX8"/>
<dbReference type="SUPFAM" id="SSF54648">
    <property type="entry name" value="DLC"/>
    <property type="match status" value="1"/>
</dbReference>
<reference evidence="3" key="2">
    <citation type="submission" date="2008-03" db="EMBL/GenBank/DDBJ databases">
        <authorList>
            <person name="Liu F."/>
            <person name="Lu J."/>
            <person name="Hu W."/>
            <person name="Wang S.-Y."/>
            <person name="Cui S.-J."/>
            <person name="Chi M."/>
            <person name="Yan Q."/>
            <person name="Wang X.-R."/>
            <person name="Song H.-D."/>
            <person name="Xu X.-N."/>
            <person name="Wang J.-J."/>
            <person name="Zhang X.-L."/>
            <person name="Zhang X."/>
            <person name="Wang Z.-Q."/>
            <person name="Xue C.-L."/>
            <person name="Brindley P.J."/>
            <person name="McManus D.P."/>
            <person name="Yang P.-Y."/>
            <person name="Feng Z."/>
            <person name="Chen Z."/>
            <person name="Han Z.-G."/>
        </authorList>
    </citation>
    <scope>NUCLEOTIDE SEQUENCE</scope>
</reference>
<keyword evidence="1" id="KW-0106">Calcium</keyword>
<dbReference type="InterPro" id="IPR002048">
    <property type="entry name" value="EF_hand_dom"/>
</dbReference>
<dbReference type="SUPFAM" id="SSF47473">
    <property type="entry name" value="EF-hand"/>
    <property type="match status" value="1"/>
</dbReference>
<dbReference type="Pfam" id="PF13499">
    <property type="entry name" value="EF-hand_7"/>
    <property type="match status" value="1"/>
</dbReference>
<name>B3GUX8_SCHJA</name>
<dbReference type="InterPro" id="IPR011992">
    <property type="entry name" value="EF-hand-dom_pair"/>
</dbReference>
<dbReference type="InterPro" id="IPR001372">
    <property type="entry name" value="Dynein_light_chain_typ-1/2"/>
</dbReference>
<dbReference type="EMBL" id="EZ000126">
    <property type="protein sequence ID" value="ACE06906.1"/>
    <property type="molecule type" value="mRNA"/>
</dbReference>
<dbReference type="Pfam" id="PF01221">
    <property type="entry name" value="Dynein_light"/>
    <property type="match status" value="1"/>
</dbReference>
<evidence type="ECO:0000259" key="2">
    <source>
        <dbReference type="PROSITE" id="PS50222"/>
    </source>
</evidence>
<evidence type="ECO:0000313" key="3">
    <source>
        <dbReference type="EMBL" id="ACE06906.1"/>
    </source>
</evidence>
<protein>
    <recommendedName>
        <fullName evidence="2">EF-hand domain-containing protein</fullName>
    </recommendedName>
</protein>
<feature type="domain" description="EF-hand" evidence="2">
    <location>
        <begin position="37"/>
        <end position="72"/>
    </location>
</feature>
<dbReference type="InterPro" id="IPR037177">
    <property type="entry name" value="DLC_sf"/>
</dbReference>
<dbReference type="GO" id="GO:0005509">
    <property type="term" value="F:calcium ion binding"/>
    <property type="evidence" value="ECO:0007669"/>
    <property type="project" value="InterPro"/>
</dbReference>
<dbReference type="CDD" id="cd00051">
    <property type="entry name" value="EFh"/>
    <property type="match status" value="1"/>
</dbReference>
<dbReference type="CDD" id="cd21454">
    <property type="entry name" value="DLC-like_TAL"/>
    <property type="match status" value="1"/>
</dbReference>
<organism evidence="3">
    <name type="scientific">Schistosoma japonicum</name>
    <name type="common">Blood fluke</name>
    <dbReference type="NCBI Taxonomy" id="6182"/>
    <lineage>
        <taxon>Eukaryota</taxon>
        <taxon>Metazoa</taxon>
        <taxon>Spiralia</taxon>
        <taxon>Lophotrochozoa</taxon>
        <taxon>Platyhelminthes</taxon>
        <taxon>Trematoda</taxon>
        <taxon>Digenea</taxon>
        <taxon>Strigeidida</taxon>
        <taxon>Schistosomatoidea</taxon>
        <taxon>Schistosomatidae</taxon>
        <taxon>Schistosoma</taxon>
    </lineage>
</organism>
<dbReference type="InterPro" id="IPR018247">
    <property type="entry name" value="EF_Hand_1_Ca_BS"/>
</dbReference>
<sequence length="196" mass="22981">MASTMEQFITAYLTIYRDGDEVVDKKELIDYCRKEKLDMKMVDTWLSHFDVDKDNRITLEEFCRGLGLKANEMRIERNHIKAVQSGRVPKIPDGVEIIASTMPLPRQVEVTQLYKDLLPKSGGHEADMRKVANDFKIKLEERYERVWQVVLLTGSYWMNFSHEPLQSIQFKVDKNIILGLAYTKQLIDYKKIYCKP</sequence>
<proteinExistence type="evidence at transcript level"/>
<dbReference type="GO" id="GO:0030286">
    <property type="term" value="C:dynein complex"/>
    <property type="evidence" value="ECO:0007669"/>
    <property type="project" value="InterPro"/>
</dbReference>
<dbReference type="Gene3D" id="1.10.238.10">
    <property type="entry name" value="EF-hand"/>
    <property type="match status" value="1"/>
</dbReference>
<accession>B3GUX8</accession>
<reference evidence="3" key="1">
    <citation type="journal article" date="2006" name="PLoS Pathog.">
        <title>New perspectives on host-parasite interplay by comparative transcriptomic and proteomic analyses of Schistosoma japonicum.</title>
        <authorList>
            <person name="Liu F."/>
            <person name="Lu J."/>
            <person name="Hu W."/>
            <person name="Wang S.Y."/>
            <person name="Cui S.J."/>
            <person name="Chi M."/>
            <person name="Yan Q."/>
            <person name="Wang X.R."/>
            <person name="Song H.D."/>
            <person name="Xu X.N."/>
            <person name="Wang J.J."/>
            <person name="Zhang X.L."/>
            <person name="Zhang X."/>
            <person name="Wang Z.Q."/>
            <person name="Xue C.L."/>
            <person name="Brindley P.J."/>
            <person name="McManus D.P."/>
            <person name="Yang P.Y."/>
            <person name="Feng Z."/>
            <person name="Chen Z."/>
            <person name="Han Z.G."/>
        </authorList>
    </citation>
    <scope>NUCLEOTIDE SEQUENCE</scope>
</reference>
<dbReference type="GO" id="GO:0007017">
    <property type="term" value="P:microtubule-based process"/>
    <property type="evidence" value="ECO:0007669"/>
    <property type="project" value="InterPro"/>
</dbReference>
<dbReference type="PROSITE" id="PS00018">
    <property type="entry name" value="EF_HAND_1"/>
    <property type="match status" value="1"/>
</dbReference>